<organism evidence="1 2">
    <name type="scientific">Capsella rubella</name>
    <dbReference type="NCBI Taxonomy" id="81985"/>
    <lineage>
        <taxon>Eukaryota</taxon>
        <taxon>Viridiplantae</taxon>
        <taxon>Streptophyta</taxon>
        <taxon>Embryophyta</taxon>
        <taxon>Tracheophyta</taxon>
        <taxon>Spermatophyta</taxon>
        <taxon>Magnoliopsida</taxon>
        <taxon>eudicotyledons</taxon>
        <taxon>Gunneridae</taxon>
        <taxon>Pentapetalae</taxon>
        <taxon>rosids</taxon>
        <taxon>malvids</taxon>
        <taxon>Brassicales</taxon>
        <taxon>Brassicaceae</taxon>
        <taxon>Camelineae</taxon>
        <taxon>Capsella</taxon>
    </lineage>
</organism>
<proteinExistence type="predicted"/>
<evidence type="ECO:0000313" key="1">
    <source>
        <dbReference type="EMBL" id="EOA15276.1"/>
    </source>
</evidence>
<dbReference type="EMBL" id="KB870812">
    <property type="protein sequence ID" value="EOA15276.1"/>
    <property type="molecule type" value="Genomic_DNA"/>
</dbReference>
<name>R0F1V0_9BRAS</name>
<sequence length="77" mass="9100">MSFQVSEGKMSVETFLVTFRWSSNEWESQHSLIMRSREENPSVLNSFGLLEDPRSQLSYSRETMLLRVGVLTNWWKL</sequence>
<accession>R0F1V0</accession>
<keyword evidence="2" id="KW-1185">Reference proteome</keyword>
<gene>
    <name evidence="1" type="ORF">CARUB_v10028676mg</name>
</gene>
<dbReference type="AlphaFoldDB" id="R0F1V0"/>
<reference evidence="2" key="1">
    <citation type="journal article" date="2013" name="Nat. Genet.">
        <title>The Capsella rubella genome and the genomic consequences of rapid mating system evolution.</title>
        <authorList>
            <person name="Slotte T."/>
            <person name="Hazzouri K.M."/>
            <person name="Agren J.A."/>
            <person name="Koenig D."/>
            <person name="Maumus F."/>
            <person name="Guo Y.L."/>
            <person name="Steige K."/>
            <person name="Platts A.E."/>
            <person name="Escobar J.S."/>
            <person name="Newman L.K."/>
            <person name="Wang W."/>
            <person name="Mandakova T."/>
            <person name="Vello E."/>
            <person name="Smith L.M."/>
            <person name="Henz S.R."/>
            <person name="Steffen J."/>
            <person name="Takuno S."/>
            <person name="Brandvain Y."/>
            <person name="Coop G."/>
            <person name="Andolfatto P."/>
            <person name="Hu T.T."/>
            <person name="Blanchette M."/>
            <person name="Clark R.M."/>
            <person name="Quesneville H."/>
            <person name="Nordborg M."/>
            <person name="Gaut B.S."/>
            <person name="Lysak M.A."/>
            <person name="Jenkins J."/>
            <person name="Grimwood J."/>
            <person name="Chapman J."/>
            <person name="Prochnik S."/>
            <person name="Shu S."/>
            <person name="Rokhsar D."/>
            <person name="Schmutz J."/>
            <person name="Weigel D."/>
            <person name="Wright S.I."/>
        </authorList>
    </citation>
    <scope>NUCLEOTIDE SEQUENCE [LARGE SCALE GENOMIC DNA]</scope>
    <source>
        <strain evidence="2">cv. Monte Gargano</strain>
    </source>
</reference>
<evidence type="ECO:0000313" key="2">
    <source>
        <dbReference type="Proteomes" id="UP000029121"/>
    </source>
</evidence>
<protein>
    <submittedName>
        <fullName evidence="1">Uncharacterized protein</fullName>
    </submittedName>
</protein>
<dbReference type="Proteomes" id="UP000029121">
    <property type="component" value="Unassembled WGS sequence"/>
</dbReference>